<dbReference type="EMBL" id="JBHUOQ010000001">
    <property type="protein sequence ID" value="MFD2829081.1"/>
    <property type="molecule type" value="Genomic_DNA"/>
</dbReference>
<dbReference type="Proteomes" id="UP001597519">
    <property type="component" value="Unassembled WGS sequence"/>
</dbReference>
<evidence type="ECO:0000313" key="1">
    <source>
        <dbReference type="EMBL" id="MFD2829081.1"/>
    </source>
</evidence>
<proteinExistence type="predicted"/>
<protein>
    <recommendedName>
        <fullName evidence="3">Phage protein</fullName>
    </recommendedName>
</protein>
<organism evidence="1 2">
    <name type="scientific">Corticicoccus populi</name>
    <dbReference type="NCBI Taxonomy" id="1812821"/>
    <lineage>
        <taxon>Bacteria</taxon>
        <taxon>Bacillati</taxon>
        <taxon>Bacillota</taxon>
        <taxon>Bacilli</taxon>
        <taxon>Bacillales</taxon>
        <taxon>Staphylococcaceae</taxon>
        <taxon>Corticicoccus</taxon>
    </lineage>
</organism>
<reference evidence="2" key="1">
    <citation type="journal article" date="2019" name="Int. J. Syst. Evol. Microbiol.">
        <title>The Global Catalogue of Microorganisms (GCM) 10K type strain sequencing project: providing services to taxonomists for standard genome sequencing and annotation.</title>
        <authorList>
            <consortium name="The Broad Institute Genomics Platform"/>
            <consortium name="The Broad Institute Genome Sequencing Center for Infectious Disease"/>
            <person name="Wu L."/>
            <person name="Ma J."/>
        </authorList>
    </citation>
    <scope>NUCLEOTIDE SEQUENCE [LARGE SCALE GENOMIC DNA]</scope>
    <source>
        <strain evidence="2">KCTC 33575</strain>
    </source>
</reference>
<keyword evidence="2" id="KW-1185">Reference proteome</keyword>
<comment type="caution">
    <text evidence="1">The sequence shown here is derived from an EMBL/GenBank/DDBJ whole genome shotgun (WGS) entry which is preliminary data.</text>
</comment>
<sequence length="89" mass="10478">MNQYDLINGWKLEINEFPFKVLKNDSLFAIYNLKEGSISGMIEFKNDDVFKTSLIAWEYDIETDAKNKIINFVYTAEKLAEEEMLKELD</sequence>
<evidence type="ECO:0008006" key="3">
    <source>
        <dbReference type="Google" id="ProtNLM"/>
    </source>
</evidence>
<dbReference type="RefSeq" id="WP_377770764.1">
    <property type="nucleotide sequence ID" value="NZ_JBHUOQ010000001.1"/>
</dbReference>
<evidence type="ECO:0000313" key="2">
    <source>
        <dbReference type="Proteomes" id="UP001597519"/>
    </source>
</evidence>
<gene>
    <name evidence="1" type="ORF">ACFSX4_01290</name>
</gene>
<accession>A0ABW5WQK2</accession>
<name>A0ABW5WQK2_9STAP</name>